<evidence type="ECO:0000256" key="2">
    <source>
        <dbReference type="SAM" id="SignalP"/>
    </source>
</evidence>
<name>A0A5S6QY93_TRIMR</name>
<protein>
    <submittedName>
        <fullName evidence="4">Uncharacterized protein</fullName>
    </submittedName>
</protein>
<dbReference type="WBParaSite" id="TMUE_3000011882.1">
    <property type="protein sequence ID" value="TMUE_3000011882.1"/>
    <property type="gene ID" value="WBGene00290994"/>
</dbReference>
<reference evidence="4" key="1">
    <citation type="submission" date="2019-12" db="UniProtKB">
        <authorList>
            <consortium name="WormBaseParasite"/>
        </authorList>
    </citation>
    <scope>IDENTIFICATION</scope>
</reference>
<feature type="region of interest" description="Disordered" evidence="1">
    <location>
        <begin position="87"/>
        <end position="117"/>
    </location>
</feature>
<feature type="chain" id="PRO_5024388667" evidence="2">
    <location>
        <begin position="17"/>
        <end position="947"/>
    </location>
</feature>
<keyword evidence="3" id="KW-1185">Reference proteome</keyword>
<evidence type="ECO:0000256" key="1">
    <source>
        <dbReference type="SAM" id="MobiDB-lite"/>
    </source>
</evidence>
<feature type="region of interest" description="Disordered" evidence="1">
    <location>
        <begin position="181"/>
        <end position="221"/>
    </location>
</feature>
<sequence>MIKLCLLAILAGLASSFLTPFNQLNPGVIGGNLRVDERQLRPKHGKGQNDGSSGRFYGRTIINKVPGSSDTVKVHEFQHQPLTEKVISKTESGKKPGSVQGTRKARHVMEERDSMSVRERLRSAELPAETRLGLSGELHGIRQRRNLGAIGVSLMRLERIADNPPGAAEMRKAEMEQAAARAKAAEASKQTKPAPIHDDAPREEASPVTEDATEAMHNPTAAPENYYFKEPERQPVESLGLEPFAAYTEIPSYASRYRRGIASVGRVGLQFASKDKLTGGVKDVPSSLPVASLPVQGGVLDTYSGPLSKAESKMPLEQSFAPPADISGGGEIANNFHQPVPVANSLSGFEDFKAAPVPQDCAPGVKSGFDVLPAVPQSFAVAPDAADVQKVDKPFVQAPDSQLAGPPSAQGADAPSMKYEKYLAPAPAPEETFGFPVHQSGRLASSYSGHLPSSMPMSEGIDTGFKGSSIQGFGDEVKSIDETGRWKRSIGSIASVGMQFANKDKSISGPQAVASSLPVASLPVQGGVLDDYSGPLPKAESKMPLEQSFAPPADISRGGEIASSFQQPIPVANSLSGFEDFKAAPVPQDCAPGVKSGFDVLPAVPQSFAVAPGAADVKKVDKPFVQAPDSHLAGPPSAQGADVPSMKYENYLAPAPAPEDTFGFPVHQSGRLASSYSGHLPSSMPVGEGIDTGFKDTHGFGDEVKSVDGVGRWKRSISSVSSVGMQFASPDKLTGGIRALPSSLPVGSMPAHGGVLDIYSGPLPKAESQMPLEQSFAPPADISGGGEIASSFQQPLPVANALSGFEDFKAAPVPQDCAPGLKSGFDFLPAVPQSFAVAPGAADVQKVDRPFVQAPDSQLAGPPSAQGADVPSMKYEHYVPPAPAPEGTYGFPVHQSGRLASSYSGHLPSSMPSAGGIRDDHRAPSMFGESASCEHASSDSLLLARMK</sequence>
<evidence type="ECO:0000313" key="3">
    <source>
        <dbReference type="Proteomes" id="UP000046395"/>
    </source>
</evidence>
<evidence type="ECO:0000313" key="4">
    <source>
        <dbReference type="WBParaSite" id="TMUE_3000011882.1"/>
    </source>
</evidence>
<proteinExistence type="predicted"/>
<feature type="compositionally biased region" description="Basic and acidic residues" evidence="1">
    <location>
        <begin position="107"/>
        <end position="117"/>
    </location>
</feature>
<dbReference type="Proteomes" id="UP000046395">
    <property type="component" value="Unassembled WGS sequence"/>
</dbReference>
<dbReference type="AlphaFoldDB" id="A0A5S6QY93"/>
<keyword evidence="2" id="KW-0732">Signal</keyword>
<organism evidence="3 4">
    <name type="scientific">Trichuris muris</name>
    <name type="common">Mouse whipworm</name>
    <dbReference type="NCBI Taxonomy" id="70415"/>
    <lineage>
        <taxon>Eukaryota</taxon>
        <taxon>Metazoa</taxon>
        <taxon>Ecdysozoa</taxon>
        <taxon>Nematoda</taxon>
        <taxon>Enoplea</taxon>
        <taxon>Dorylaimia</taxon>
        <taxon>Trichinellida</taxon>
        <taxon>Trichuridae</taxon>
        <taxon>Trichuris</taxon>
    </lineage>
</organism>
<feature type="signal peptide" evidence="2">
    <location>
        <begin position="1"/>
        <end position="16"/>
    </location>
</feature>
<feature type="region of interest" description="Disordered" evidence="1">
    <location>
        <begin position="903"/>
        <end position="947"/>
    </location>
</feature>
<feature type="compositionally biased region" description="Basic and acidic residues" evidence="1">
    <location>
        <begin position="195"/>
        <end position="205"/>
    </location>
</feature>
<accession>A0A5S6QY93</accession>